<evidence type="ECO:0000313" key="2">
    <source>
        <dbReference type="Proteomes" id="UP001165074"/>
    </source>
</evidence>
<protein>
    <submittedName>
        <fullName evidence="1">Uncharacterized protein</fullName>
    </submittedName>
</protein>
<comment type="caution">
    <text evidence="1">The sequence shown here is derived from an EMBL/GenBank/DDBJ whole genome shotgun (WGS) entry which is preliminary data.</text>
</comment>
<dbReference type="EMBL" id="BSTK01000020">
    <property type="protein sequence ID" value="GLY91492.1"/>
    <property type="molecule type" value="Genomic_DNA"/>
</dbReference>
<proteinExistence type="predicted"/>
<organism evidence="1 2">
    <name type="scientific">Actinoallomurus iriomotensis</name>
    <dbReference type="NCBI Taxonomy" id="478107"/>
    <lineage>
        <taxon>Bacteria</taxon>
        <taxon>Bacillati</taxon>
        <taxon>Actinomycetota</taxon>
        <taxon>Actinomycetes</taxon>
        <taxon>Streptosporangiales</taxon>
        <taxon>Thermomonosporaceae</taxon>
        <taxon>Actinoallomurus</taxon>
    </lineage>
</organism>
<sequence>MVTEIEDRLGRRARPFSLDLILLPVADEHVRLVGAAPGLLRALVTPIA</sequence>
<keyword evidence="2" id="KW-1185">Reference proteome</keyword>
<dbReference type="AlphaFoldDB" id="A0A9W6W5Z2"/>
<accession>A0A9W6W5Z2</accession>
<evidence type="ECO:0000313" key="1">
    <source>
        <dbReference type="EMBL" id="GLY91492.1"/>
    </source>
</evidence>
<reference evidence="1" key="1">
    <citation type="submission" date="2023-03" db="EMBL/GenBank/DDBJ databases">
        <title>Actinoallomurus iriomotensis NBRC 103684.</title>
        <authorList>
            <person name="Ichikawa N."/>
            <person name="Sato H."/>
            <person name="Tonouchi N."/>
        </authorList>
    </citation>
    <scope>NUCLEOTIDE SEQUENCE</scope>
    <source>
        <strain evidence="1">NBRC 103684</strain>
    </source>
</reference>
<gene>
    <name evidence="1" type="ORF">Airi02_094210</name>
</gene>
<dbReference type="Proteomes" id="UP001165074">
    <property type="component" value="Unassembled WGS sequence"/>
</dbReference>
<name>A0A9W6W5Z2_9ACTN</name>